<dbReference type="InterPro" id="IPR036156">
    <property type="entry name" value="Beta-gal/glucu_dom_sf"/>
</dbReference>
<dbReference type="Pfam" id="PF00703">
    <property type="entry name" value="Glyco_hydro_2"/>
    <property type="match status" value="1"/>
</dbReference>
<evidence type="ECO:0008006" key="10">
    <source>
        <dbReference type="Google" id="ProtNLM"/>
    </source>
</evidence>
<dbReference type="SUPFAM" id="SSF51445">
    <property type="entry name" value="(Trans)glycosidases"/>
    <property type="match status" value="1"/>
</dbReference>
<evidence type="ECO:0000256" key="1">
    <source>
        <dbReference type="ARBA" id="ARBA00007401"/>
    </source>
</evidence>
<dbReference type="AlphaFoldDB" id="A0AAD6GEB0"/>
<dbReference type="EMBL" id="JAQIZZ010000006">
    <property type="protein sequence ID" value="KAJ5537552.1"/>
    <property type="molecule type" value="Genomic_DNA"/>
</dbReference>
<dbReference type="InterPro" id="IPR006102">
    <property type="entry name" value="Ig-like_GH2"/>
</dbReference>
<dbReference type="InterPro" id="IPR013783">
    <property type="entry name" value="Ig-like_fold"/>
</dbReference>
<feature type="domain" description="Glycoside hydrolase family 2 immunoglobulin-like beta-sandwich" evidence="5">
    <location>
        <begin position="219"/>
        <end position="330"/>
    </location>
</feature>
<dbReference type="InterPro" id="IPR041351">
    <property type="entry name" value="Ig_GlcNase"/>
</dbReference>
<keyword evidence="2" id="KW-0378">Hydrolase</keyword>
<dbReference type="InterPro" id="IPR017853">
    <property type="entry name" value="GH"/>
</dbReference>
<dbReference type="PANTHER" id="PTHR43536">
    <property type="entry name" value="MANNOSYLGLYCOPROTEIN ENDO-BETA-MANNOSIDASE"/>
    <property type="match status" value="1"/>
</dbReference>
<dbReference type="PANTHER" id="PTHR43536:SF1">
    <property type="entry name" value="MANNOSYLGLYCOPROTEIN ENDO-BETA-MANNOSIDASE"/>
    <property type="match status" value="1"/>
</dbReference>
<organism evidence="8 9">
    <name type="scientific">Penicillium frequentans</name>
    <dbReference type="NCBI Taxonomy" id="3151616"/>
    <lineage>
        <taxon>Eukaryota</taxon>
        <taxon>Fungi</taxon>
        <taxon>Dikarya</taxon>
        <taxon>Ascomycota</taxon>
        <taxon>Pezizomycotina</taxon>
        <taxon>Eurotiomycetes</taxon>
        <taxon>Eurotiomycetidae</taxon>
        <taxon>Eurotiales</taxon>
        <taxon>Aspergillaceae</taxon>
        <taxon>Penicillium</taxon>
    </lineage>
</organism>
<evidence type="ECO:0000259" key="7">
    <source>
        <dbReference type="Pfam" id="PF22666"/>
    </source>
</evidence>
<comment type="similarity">
    <text evidence="1">Belongs to the glycosyl hydrolase 2 family.</text>
</comment>
<reference evidence="8 9" key="1">
    <citation type="journal article" date="2023" name="IMA Fungus">
        <title>Comparative genomic study of the Penicillium genus elucidates a diverse pangenome and 15 lateral gene transfer events.</title>
        <authorList>
            <person name="Petersen C."/>
            <person name="Sorensen T."/>
            <person name="Nielsen M.R."/>
            <person name="Sondergaard T.E."/>
            <person name="Sorensen J.L."/>
            <person name="Fitzpatrick D.A."/>
            <person name="Frisvad J.C."/>
            <person name="Nielsen K.L."/>
        </authorList>
    </citation>
    <scope>NUCLEOTIDE SEQUENCE [LARGE SCALE GENOMIC DNA]</scope>
    <source>
        <strain evidence="8 9">IBT 35679</strain>
    </source>
</reference>
<dbReference type="Gene3D" id="3.20.20.80">
    <property type="entry name" value="Glycosidases"/>
    <property type="match status" value="1"/>
</dbReference>
<keyword evidence="9" id="KW-1185">Reference proteome</keyword>
<dbReference type="Proteomes" id="UP001220324">
    <property type="component" value="Unassembled WGS sequence"/>
</dbReference>
<name>A0AAD6GEB0_9EURO</name>
<dbReference type="SUPFAM" id="SSF49303">
    <property type="entry name" value="beta-Galactosidase/glucuronidase domain"/>
    <property type="match status" value="3"/>
</dbReference>
<feature type="domain" description="Beta-mannosidase-like galactose-binding" evidence="7">
    <location>
        <begin position="56"/>
        <end position="174"/>
    </location>
</feature>
<evidence type="ECO:0000256" key="2">
    <source>
        <dbReference type="ARBA" id="ARBA00022801"/>
    </source>
</evidence>
<dbReference type="Pfam" id="PF22666">
    <property type="entry name" value="Glyco_hydro_2_N2"/>
    <property type="match status" value="1"/>
</dbReference>
<protein>
    <recommendedName>
        <fullName evidence="10">Exo-1,4-beta-D-glucosaminidase</fullName>
    </recommendedName>
</protein>
<evidence type="ECO:0000259" key="6">
    <source>
        <dbReference type="Pfam" id="PF18368"/>
    </source>
</evidence>
<keyword evidence="4" id="KW-0732">Signal</keyword>
<evidence type="ECO:0000256" key="4">
    <source>
        <dbReference type="SAM" id="SignalP"/>
    </source>
</evidence>
<evidence type="ECO:0000256" key="3">
    <source>
        <dbReference type="ARBA" id="ARBA00023295"/>
    </source>
</evidence>
<dbReference type="InterPro" id="IPR054593">
    <property type="entry name" value="Beta-mannosidase-like_N2"/>
</dbReference>
<keyword evidence="3" id="KW-0326">Glycosidase</keyword>
<proteinExistence type="inferred from homology"/>
<dbReference type="GO" id="GO:0004553">
    <property type="term" value="F:hydrolase activity, hydrolyzing O-glycosyl compounds"/>
    <property type="evidence" value="ECO:0007669"/>
    <property type="project" value="InterPro"/>
</dbReference>
<gene>
    <name evidence="8" type="ORF">N7494_007031</name>
</gene>
<dbReference type="Gene3D" id="2.60.120.260">
    <property type="entry name" value="Galactose-binding domain-like"/>
    <property type="match status" value="1"/>
</dbReference>
<comment type="caution">
    <text evidence="8">The sequence shown here is derived from an EMBL/GenBank/DDBJ whole genome shotgun (WGS) entry which is preliminary data.</text>
</comment>
<evidence type="ECO:0000313" key="8">
    <source>
        <dbReference type="EMBL" id="KAJ5537552.1"/>
    </source>
</evidence>
<dbReference type="SUPFAM" id="SSF49785">
    <property type="entry name" value="Galactose-binding domain-like"/>
    <property type="match status" value="1"/>
</dbReference>
<evidence type="ECO:0000313" key="9">
    <source>
        <dbReference type="Proteomes" id="UP001220324"/>
    </source>
</evidence>
<dbReference type="InterPro" id="IPR043534">
    <property type="entry name" value="EBDG/EBM"/>
</dbReference>
<dbReference type="Gene3D" id="2.60.40.10">
    <property type="entry name" value="Immunoglobulins"/>
    <property type="match status" value="3"/>
</dbReference>
<feature type="chain" id="PRO_5042084429" description="Exo-1,4-beta-D-glucosaminidase" evidence="4">
    <location>
        <begin position="22"/>
        <end position="893"/>
    </location>
</feature>
<dbReference type="Pfam" id="PF18368">
    <property type="entry name" value="Ig_GlcNase"/>
    <property type="match status" value="1"/>
</dbReference>
<dbReference type="GO" id="GO:0000272">
    <property type="term" value="P:polysaccharide catabolic process"/>
    <property type="evidence" value="ECO:0007669"/>
    <property type="project" value="UniProtKB-KW"/>
</dbReference>
<sequence length="893" mass="100743">MNLLKRLAVWSAALSVTTAHAEPLVSSPGERAVISGWSMQSATWAQNDMSRLSQPGVNVSSWYRVGGRSTVMAGLLENGVYNETELFFSNYMENLANQAIFKEPWIYREEFSIYPSNNQYVTLKTHGITSKAEIHVNGALIATSDQQQGSYGGHHYDLTSHLRSGFNCLLIVAYPTNYLRDFAIGFLDWNPYPADNGTGIWRDVEVIQTGAVSMSPLRVVTDFTKAGSNDNVNVTLKTEISNHAPHTVQVEVNGTVIGPIYADNAAIWGTFELQPGEERTISIKAALRNPQIWWPSGWGEQPMYIVEADAMIKEDELILSDSSVQTFGIRHVSSHVNEHNDTAFAINGHSFQVLGAGYSADIFMRFDKQTISTILQYMIDLGLNTIRLEGKQEHPEFYNLADQMGLMVLAGWECCNKWEAWDYNNDADGVKWRESDYEVARASMLHEAEMMQAHPSLLGFLVGSDYWPNDHAAEVYIEALHQMDWNLPIIASASKRGHPEALGPSGMKMSGPYDWVPPNYWYGDEEGAAFGFGSELGAGVGTPEYDSLQRFMSNKDLDTLWKEPHMGSYHMSTNVSAFYGRSIYNKGLFARYGIPSSIEDYVRKCQMADYEATRAQFEAYSARQNAYRPATGAIYWMLNSAWPNLHWQLFDYYLQPMGSYFGTKVGTRVEHVAYNYEDETVWLINHSLGKQGEREITIDLIDTKGKKISSAMVKTCTTPSSSKEIQMVKGIDKIKDVGFLRLVLRDVKGKKDLSRNVYWLSPKPDVLDWPESTWFSTPVTEYADLTKLESLTPANVKVTMKFPKNDQSGSGWTSLEVQLENKSEIPAVFIHLDMFNPVDDTKLESVYWSDNYVTLWPKEKLHLMVSYEGEIANISSWLKVTGRNIRYNVLADI</sequence>
<accession>A0AAD6GEB0</accession>
<dbReference type="InterPro" id="IPR008979">
    <property type="entry name" value="Galactose-bd-like_sf"/>
</dbReference>
<evidence type="ECO:0000259" key="5">
    <source>
        <dbReference type="Pfam" id="PF00703"/>
    </source>
</evidence>
<feature type="domain" description="Exo-beta-D-glucosaminidase Ig-fold" evidence="6">
    <location>
        <begin position="774"/>
        <end position="885"/>
    </location>
</feature>
<feature type="signal peptide" evidence="4">
    <location>
        <begin position="1"/>
        <end position="21"/>
    </location>
</feature>